<organism evidence="3 4">
    <name type="scientific">Cladosporium halotolerans</name>
    <dbReference type="NCBI Taxonomy" id="1052096"/>
    <lineage>
        <taxon>Eukaryota</taxon>
        <taxon>Fungi</taxon>
        <taxon>Dikarya</taxon>
        <taxon>Ascomycota</taxon>
        <taxon>Pezizomycotina</taxon>
        <taxon>Dothideomycetes</taxon>
        <taxon>Dothideomycetidae</taxon>
        <taxon>Cladosporiales</taxon>
        <taxon>Cladosporiaceae</taxon>
        <taxon>Cladosporium</taxon>
    </lineage>
</organism>
<dbReference type="RefSeq" id="XP_069230163.1">
    <property type="nucleotide sequence ID" value="XM_069372830.1"/>
</dbReference>
<dbReference type="PANTHER" id="PTHR47585">
    <property type="match status" value="1"/>
</dbReference>
<protein>
    <submittedName>
        <fullName evidence="3">Uncharacterized protein</fullName>
    </submittedName>
</protein>
<accession>A0AB34KUQ1</accession>
<dbReference type="InterPro" id="IPR010839">
    <property type="entry name" value="AtuA_N"/>
</dbReference>
<dbReference type="InterPro" id="IPR056362">
    <property type="entry name" value="AtuA-like_ferredoxin_dom"/>
</dbReference>
<dbReference type="EMBL" id="JAAQHG020000012">
    <property type="protein sequence ID" value="KAL1587058.1"/>
    <property type="molecule type" value="Genomic_DNA"/>
</dbReference>
<dbReference type="Proteomes" id="UP000803884">
    <property type="component" value="Unassembled WGS sequence"/>
</dbReference>
<proteinExistence type="predicted"/>
<dbReference type="PANTHER" id="PTHR47585:SF2">
    <property type="entry name" value="DUF1446 DOMAIN PROTEIN (AFU_ORTHOLOGUE AFUA_6G11420)"/>
    <property type="match status" value="1"/>
</dbReference>
<keyword evidence="4" id="KW-1185">Reference proteome</keyword>
<feature type="domain" description="Acyclic terpene utilisation N-terminal" evidence="1">
    <location>
        <begin position="1"/>
        <end position="262"/>
    </location>
</feature>
<evidence type="ECO:0000313" key="3">
    <source>
        <dbReference type="EMBL" id="KAL1587058.1"/>
    </source>
</evidence>
<gene>
    <name evidence="3" type="ORF">WHR41_04224</name>
</gene>
<name>A0AB34KUQ1_9PEZI</name>
<feature type="domain" description="AtuA-like ferredoxin-fold" evidence="2">
    <location>
        <begin position="307"/>
        <end position="405"/>
    </location>
</feature>
<evidence type="ECO:0000259" key="1">
    <source>
        <dbReference type="Pfam" id="PF07287"/>
    </source>
</evidence>
<dbReference type="AlphaFoldDB" id="A0AB34KUQ1"/>
<dbReference type="Pfam" id="PF07287">
    <property type="entry name" value="AtuA"/>
    <property type="match status" value="1"/>
</dbReference>
<dbReference type="Pfam" id="PF23544">
    <property type="entry name" value="AtuA_ferredoxin"/>
    <property type="match status" value="1"/>
</dbReference>
<evidence type="ECO:0000259" key="2">
    <source>
        <dbReference type="Pfam" id="PF23544"/>
    </source>
</evidence>
<dbReference type="GeneID" id="96005668"/>
<comment type="caution">
    <text evidence="3">The sequence shown here is derived from an EMBL/GenBank/DDBJ whole genome shotgun (WGS) entry which is preliminary data.</text>
</comment>
<evidence type="ECO:0000313" key="4">
    <source>
        <dbReference type="Proteomes" id="UP000803884"/>
    </source>
</evidence>
<reference evidence="3 4" key="1">
    <citation type="journal article" date="2020" name="Microbiol. Resour. Announc.">
        <title>Draft Genome Sequence of a Cladosporium Species Isolated from the Mesophotic Ascidian Didemnum maculosum.</title>
        <authorList>
            <person name="Gioti A."/>
            <person name="Siaperas R."/>
            <person name="Nikolaivits E."/>
            <person name="Le Goff G."/>
            <person name="Ouazzani J."/>
            <person name="Kotoulas G."/>
            <person name="Topakas E."/>
        </authorList>
    </citation>
    <scope>NUCLEOTIDE SEQUENCE [LARGE SCALE GENOMIC DNA]</scope>
    <source>
        <strain evidence="3 4">TM138-S3</strain>
    </source>
</reference>
<sequence length="417" mass="46553">MACAAYFHGWSRDMLSELAHSFVAGHFLECSTYVTGGNFSGFKSLPGDVSRIGYPIAEIAADGTFVITKQGDRGGMVTVDTCKAQFLYEIQGPLYYNSDVVAELSNVEIKEVSDNRVRISNVGYIKPPPTTKVGLTARGGYQAEVHYFMCGLDIAEKAAMAEKQIRAMLDTNKYHTLKFRTNGRCPEEPTNQDSATVDFRIFAQSRDEKALLPQNFLRPVTDIIMESYPGATFAVDTRQGVPKPYYEYFVTLLPQSDVKHVAVVPSKHLRIDIPHPTDTLDFLSEQPSYETDKPVQLDTLGPTVRAPLGHIVHARSGDKGSDANVGFFVRSADEWDWLRSLLSTTKIRELLADDDSGGAIHRFELPNIWAVHFLLKDHLDRGVASSSTYDVLGKNLAEYLRCKHVDIPTKFYERGRI</sequence>